<dbReference type="Gene3D" id="3.40.50.150">
    <property type="entry name" value="Vaccinia Virus protein VP39"/>
    <property type="match status" value="1"/>
</dbReference>
<evidence type="ECO:0000313" key="5">
    <source>
        <dbReference type="EMBL" id="NEN07246.1"/>
    </source>
</evidence>
<dbReference type="InterPro" id="IPR013216">
    <property type="entry name" value="Methyltransf_11"/>
</dbReference>
<dbReference type="GO" id="GO:0032259">
    <property type="term" value="P:methylation"/>
    <property type="evidence" value="ECO:0007669"/>
    <property type="project" value="UniProtKB-KW"/>
</dbReference>
<dbReference type="EMBL" id="JAAGWY010000003">
    <property type="protein sequence ID" value="NEN07246.1"/>
    <property type="molecule type" value="Genomic_DNA"/>
</dbReference>
<dbReference type="RefSeq" id="WP_163290682.1">
    <property type="nucleotide sequence ID" value="NZ_JAAGWY010000003.1"/>
</dbReference>
<sequence>MRERNDVTAHARAFDRAADVYEAARPSYPQAAVDWLVPSTAKRVLDLGAGTGKLTRLLVDRALDVVAVDPSAQMLGVFERALHGIRTHLGSAEDIPLGDASVDAVVSGQAWHWVDPVRAVPEVARVLRPGGTLGLVWNSRDESVDWVAELGRRIGGDVVYAPANTPPRVGAPFGPLETFAVHWKQELTPEGLLDLVRSRSYFITKEADEQLAVLESVRRLVAEHPSLAGRDTIEMPYITECYRTALPIQNG</sequence>
<dbReference type="PANTHER" id="PTHR44942:SF4">
    <property type="entry name" value="METHYLTRANSFERASE TYPE 11 DOMAIN-CONTAINING PROTEIN"/>
    <property type="match status" value="1"/>
</dbReference>
<gene>
    <name evidence="5" type="ORF">G3T36_15395</name>
</gene>
<feature type="domain" description="Methyltransferase type 11" evidence="4">
    <location>
        <begin position="45"/>
        <end position="133"/>
    </location>
</feature>
<dbReference type="SUPFAM" id="SSF53335">
    <property type="entry name" value="S-adenosyl-L-methionine-dependent methyltransferases"/>
    <property type="match status" value="1"/>
</dbReference>
<evidence type="ECO:0000313" key="6">
    <source>
        <dbReference type="Proteomes" id="UP000474967"/>
    </source>
</evidence>
<comment type="similarity">
    <text evidence="1">Belongs to the methyltransferase superfamily.</text>
</comment>
<evidence type="ECO:0000256" key="2">
    <source>
        <dbReference type="ARBA" id="ARBA00022603"/>
    </source>
</evidence>
<keyword evidence="6" id="KW-1185">Reference proteome</keyword>
<protein>
    <submittedName>
        <fullName evidence="5">Methyltransferase domain-containing protein</fullName>
    </submittedName>
</protein>
<evidence type="ECO:0000259" key="4">
    <source>
        <dbReference type="Pfam" id="PF08241"/>
    </source>
</evidence>
<comment type="caution">
    <text evidence="5">The sequence shown here is derived from an EMBL/GenBank/DDBJ whole genome shotgun (WGS) entry which is preliminary data.</text>
</comment>
<keyword evidence="3 5" id="KW-0808">Transferase</keyword>
<dbReference type="InterPro" id="IPR029063">
    <property type="entry name" value="SAM-dependent_MTases_sf"/>
</dbReference>
<name>A0A6L9Y100_9MICO</name>
<dbReference type="InterPro" id="IPR051052">
    <property type="entry name" value="Diverse_substrate_MTase"/>
</dbReference>
<evidence type="ECO:0000256" key="1">
    <source>
        <dbReference type="ARBA" id="ARBA00008361"/>
    </source>
</evidence>
<dbReference type="Pfam" id="PF08241">
    <property type="entry name" value="Methyltransf_11"/>
    <property type="match status" value="1"/>
</dbReference>
<dbReference type="GO" id="GO:0008757">
    <property type="term" value="F:S-adenosylmethionine-dependent methyltransferase activity"/>
    <property type="evidence" value="ECO:0007669"/>
    <property type="project" value="InterPro"/>
</dbReference>
<evidence type="ECO:0000256" key="3">
    <source>
        <dbReference type="ARBA" id="ARBA00022679"/>
    </source>
</evidence>
<accession>A0A6L9Y100</accession>
<dbReference type="Proteomes" id="UP000474967">
    <property type="component" value="Unassembled WGS sequence"/>
</dbReference>
<organism evidence="5 6">
    <name type="scientific">Leifsonia tongyongensis</name>
    <dbReference type="NCBI Taxonomy" id="1268043"/>
    <lineage>
        <taxon>Bacteria</taxon>
        <taxon>Bacillati</taxon>
        <taxon>Actinomycetota</taxon>
        <taxon>Actinomycetes</taxon>
        <taxon>Micrococcales</taxon>
        <taxon>Microbacteriaceae</taxon>
        <taxon>Leifsonia</taxon>
    </lineage>
</organism>
<proteinExistence type="inferred from homology"/>
<dbReference type="AlphaFoldDB" id="A0A6L9Y100"/>
<keyword evidence="2 5" id="KW-0489">Methyltransferase</keyword>
<reference evidence="5 6" key="1">
    <citation type="journal article" date="2014" name="J. Microbiol.">
        <title>Diaminobutyricibacter tongyongensis gen. nov., sp. nov. and Homoserinibacter gongjuensis gen. nov., sp. nov. belong to the family Microbacteriaceae.</title>
        <authorList>
            <person name="Kim S.J."/>
            <person name="Ahn J.H."/>
            <person name="Weon H.Y."/>
            <person name="Hamada M."/>
            <person name="Suzuki K."/>
            <person name="Kwon S.W."/>
        </authorList>
    </citation>
    <scope>NUCLEOTIDE SEQUENCE [LARGE SCALE GENOMIC DNA]</scope>
    <source>
        <strain evidence="5 6">NBRC 108724</strain>
    </source>
</reference>
<dbReference type="PANTHER" id="PTHR44942">
    <property type="entry name" value="METHYLTRANSF_11 DOMAIN-CONTAINING PROTEIN"/>
    <property type="match status" value="1"/>
</dbReference>
<dbReference type="CDD" id="cd02440">
    <property type="entry name" value="AdoMet_MTases"/>
    <property type="match status" value="1"/>
</dbReference>